<feature type="transmembrane region" description="Helical" evidence="7">
    <location>
        <begin position="193"/>
        <end position="214"/>
    </location>
</feature>
<evidence type="ECO:0000256" key="4">
    <source>
        <dbReference type="ARBA" id="ARBA00022692"/>
    </source>
</evidence>
<keyword evidence="5 7" id="KW-1133">Transmembrane helix</keyword>
<protein>
    <submittedName>
        <fullName evidence="8">Uncharacterized protein</fullName>
    </submittedName>
</protein>
<proteinExistence type="inferred from homology"/>
<dbReference type="NCBIfam" id="TIGR00427">
    <property type="entry name" value="NAAT family transporter"/>
    <property type="match status" value="1"/>
</dbReference>
<evidence type="ECO:0000313" key="8">
    <source>
        <dbReference type="EMBL" id="SVC68975.1"/>
    </source>
</evidence>
<reference evidence="8" key="1">
    <citation type="submission" date="2018-05" db="EMBL/GenBank/DDBJ databases">
        <authorList>
            <person name="Lanie J.A."/>
            <person name="Ng W.-L."/>
            <person name="Kazmierczak K.M."/>
            <person name="Andrzejewski T.M."/>
            <person name="Davidsen T.M."/>
            <person name="Wayne K.J."/>
            <person name="Tettelin H."/>
            <person name="Glass J.I."/>
            <person name="Rusch D."/>
            <person name="Podicherti R."/>
            <person name="Tsui H.-C.T."/>
            <person name="Winkler M.E."/>
        </authorList>
    </citation>
    <scope>NUCLEOTIDE SEQUENCE</scope>
</reference>
<feature type="transmembrane region" description="Helical" evidence="7">
    <location>
        <begin position="12"/>
        <end position="35"/>
    </location>
</feature>
<feature type="transmembrane region" description="Helical" evidence="7">
    <location>
        <begin position="122"/>
        <end position="146"/>
    </location>
</feature>
<keyword evidence="4 7" id="KW-0812">Transmembrane</keyword>
<keyword evidence="3" id="KW-1003">Cell membrane</keyword>
<dbReference type="Pfam" id="PF01914">
    <property type="entry name" value="MarC"/>
    <property type="match status" value="1"/>
</dbReference>
<dbReference type="PANTHER" id="PTHR33508:SF1">
    <property type="entry name" value="UPF0056 MEMBRANE PROTEIN YHCE"/>
    <property type="match status" value="1"/>
</dbReference>
<keyword evidence="6 7" id="KW-0472">Membrane</keyword>
<name>A0A382P8N1_9ZZZZ</name>
<evidence type="ECO:0000256" key="2">
    <source>
        <dbReference type="ARBA" id="ARBA00009784"/>
    </source>
</evidence>
<evidence type="ECO:0000256" key="1">
    <source>
        <dbReference type="ARBA" id="ARBA00004651"/>
    </source>
</evidence>
<organism evidence="8">
    <name type="scientific">marine metagenome</name>
    <dbReference type="NCBI Taxonomy" id="408172"/>
    <lineage>
        <taxon>unclassified sequences</taxon>
        <taxon>metagenomes</taxon>
        <taxon>ecological metagenomes</taxon>
    </lineage>
</organism>
<dbReference type="InterPro" id="IPR002771">
    <property type="entry name" value="Multi_antbiot-R_MarC"/>
</dbReference>
<dbReference type="AlphaFoldDB" id="A0A382P8N1"/>
<evidence type="ECO:0000256" key="7">
    <source>
        <dbReference type="SAM" id="Phobius"/>
    </source>
</evidence>
<feature type="transmembrane region" description="Helical" evidence="7">
    <location>
        <begin position="152"/>
        <end position="172"/>
    </location>
</feature>
<sequence>MSGFIETELQFLILCFTTLFTVVNPLGITPIFIVMTEHFSPEDRLKIARKGVSTGTTTLLVFTILGSIIFKLYGLTVEAFQIMGGILFFRSGIRMLEAKVGRTRTTDSEQEEFKESGDADEIAISPIGIPLITGPGAITGVMLLSAKTPTTYSLGTLLVAVLITMTLFYYILRTGDRLSIKIGLTGMRVIQRIMGLMLMVIAVQFVINGVETIFNRL</sequence>
<comment type="subcellular location">
    <subcellularLocation>
        <location evidence="1">Cell membrane</location>
        <topology evidence="1">Multi-pass membrane protein</topology>
    </subcellularLocation>
</comment>
<dbReference type="GO" id="GO:0005886">
    <property type="term" value="C:plasma membrane"/>
    <property type="evidence" value="ECO:0007669"/>
    <property type="project" value="UniProtKB-SubCell"/>
</dbReference>
<comment type="similarity">
    <text evidence="2">Belongs to the UPF0056 (MarC) family.</text>
</comment>
<evidence type="ECO:0000256" key="5">
    <source>
        <dbReference type="ARBA" id="ARBA00022989"/>
    </source>
</evidence>
<feature type="transmembrane region" description="Helical" evidence="7">
    <location>
        <begin position="59"/>
        <end position="89"/>
    </location>
</feature>
<dbReference type="PANTHER" id="PTHR33508">
    <property type="entry name" value="UPF0056 MEMBRANE PROTEIN YHCE"/>
    <property type="match status" value="1"/>
</dbReference>
<evidence type="ECO:0000256" key="6">
    <source>
        <dbReference type="ARBA" id="ARBA00023136"/>
    </source>
</evidence>
<dbReference type="EMBL" id="UINC01105206">
    <property type="protein sequence ID" value="SVC68975.1"/>
    <property type="molecule type" value="Genomic_DNA"/>
</dbReference>
<gene>
    <name evidence="8" type="ORF">METZ01_LOCUS321829</name>
</gene>
<evidence type="ECO:0000256" key="3">
    <source>
        <dbReference type="ARBA" id="ARBA00022475"/>
    </source>
</evidence>
<accession>A0A382P8N1</accession>